<dbReference type="EMBL" id="CP003418">
    <property type="protein sequence ID" value="AFH48029.1"/>
    <property type="molecule type" value="Genomic_DNA"/>
</dbReference>
<dbReference type="KEGG" id="ial:IALB_0317"/>
<evidence type="ECO:0000256" key="6">
    <source>
        <dbReference type="HAMAP-Rule" id="MF_00693"/>
    </source>
</evidence>
<name>I0AGC2_IGNAJ</name>
<sequence>MSGHSKWATIKRKKAALDAKKGKIFTKLIKEITIAARQGGGDPAGNPRLRLAIDNAKSENMPAENIERAIKKATGELEGVTYHELTYEGYGPAGVAMLVEVATDNKNRTVAEVRHIFSKHGGSLGETGSVAWMFERKGVITIPKQDKSEDDILAIVLDAGADDLQTEEEFYEITTTVENFESVRKALQENNLKVDNASLQWIAKNTIEVKGEDAEKVMKLIEALEDCDDVQNVYSNADIDEASIK</sequence>
<proteinExistence type="inferred from homology"/>
<dbReference type="PANTHER" id="PTHR12532">
    <property type="entry name" value="TRANSLATIONAL ACTIVATOR OF CYTOCHROME C OXIDASE 1"/>
    <property type="match status" value="1"/>
</dbReference>
<accession>I0AGC2</accession>
<dbReference type="STRING" id="945713.IALB_0317"/>
<dbReference type="OrthoDB" id="9781053at2"/>
<feature type="domain" description="TACO1/YebC-like N-terminal" evidence="8">
    <location>
        <begin position="5"/>
        <end position="76"/>
    </location>
</feature>
<keyword evidence="3 6" id="KW-0805">Transcription regulation</keyword>
<keyword evidence="2 6" id="KW-0963">Cytoplasm</keyword>
<gene>
    <name evidence="9" type="ordered locus">IALB_0317</name>
</gene>
<dbReference type="InterPro" id="IPR049083">
    <property type="entry name" value="TACO1_YebC_N"/>
</dbReference>
<dbReference type="RefSeq" id="WP_014559188.1">
    <property type="nucleotide sequence ID" value="NC_017464.1"/>
</dbReference>
<evidence type="ECO:0000259" key="8">
    <source>
        <dbReference type="Pfam" id="PF20772"/>
    </source>
</evidence>
<dbReference type="FunFam" id="1.10.10.200:FF:000002">
    <property type="entry name" value="Probable transcriptional regulatory protein CLM62_37755"/>
    <property type="match status" value="1"/>
</dbReference>
<dbReference type="HOGENOM" id="CLU_062974_2_2_10"/>
<dbReference type="GO" id="GO:0003677">
    <property type="term" value="F:DNA binding"/>
    <property type="evidence" value="ECO:0007669"/>
    <property type="project" value="UniProtKB-UniRule"/>
</dbReference>
<dbReference type="SUPFAM" id="SSF75625">
    <property type="entry name" value="YebC-like"/>
    <property type="match status" value="1"/>
</dbReference>
<keyword evidence="10" id="KW-1185">Reference proteome</keyword>
<dbReference type="Pfam" id="PF01709">
    <property type="entry name" value="Transcrip_reg"/>
    <property type="match status" value="1"/>
</dbReference>
<dbReference type="InterPro" id="IPR026564">
    <property type="entry name" value="Transcrip_reg_TACO1-like_dom3"/>
</dbReference>
<dbReference type="InterPro" id="IPR029072">
    <property type="entry name" value="YebC-like"/>
</dbReference>
<dbReference type="NCBIfam" id="NF009044">
    <property type="entry name" value="PRK12378.1"/>
    <property type="match status" value="1"/>
</dbReference>
<evidence type="ECO:0000256" key="5">
    <source>
        <dbReference type="ARBA" id="ARBA00023163"/>
    </source>
</evidence>
<dbReference type="GO" id="GO:0005829">
    <property type="term" value="C:cytosol"/>
    <property type="evidence" value="ECO:0007669"/>
    <property type="project" value="TreeGrafter"/>
</dbReference>
<comment type="subcellular location">
    <subcellularLocation>
        <location evidence="6">Cytoplasm</location>
    </subcellularLocation>
</comment>
<evidence type="ECO:0000313" key="9">
    <source>
        <dbReference type="EMBL" id="AFH48029.1"/>
    </source>
</evidence>
<dbReference type="AlphaFoldDB" id="I0AGC2"/>
<evidence type="ECO:0000256" key="2">
    <source>
        <dbReference type="ARBA" id="ARBA00022490"/>
    </source>
</evidence>
<organism evidence="9 10">
    <name type="scientific">Ignavibacterium album (strain DSM 19864 / JCM 16511 / NBRC 101810 / Mat9-16)</name>
    <dbReference type="NCBI Taxonomy" id="945713"/>
    <lineage>
        <taxon>Bacteria</taxon>
        <taxon>Pseudomonadati</taxon>
        <taxon>Ignavibacteriota</taxon>
        <taxon>Ignavibacteria</taxon>
        <taxon>Ignavibacteriales</taxon>
        <taxon>Ignavibacteriaceae</taxon>
        <taxon>Ignavibacterium</taxon>
    </lineage>
</organism>
<evidence type="ECO:0000256" key="1">
    <source>
        <dbReference type="ARBA" id="ARBA00008724"/>
    </source>
</evidence>
<dbReference type="Proteomes" id="UP000007394">
    <property type="component" value="Chromosome"/>
</dbReference>
<dbReference type="PATRIC" id="fig|945713.3.peg.317"/>
<dbReference type="Pfam" id="PF20772">
    <property type="entry name" value="TACO1_YebC_N"/>
    <property type="match status" value="1"/>
</dbReference>
<dbReference type="InterPro" id="IPR048300">
    <property type="entry name" value="TACO1_YebC-like_2nd/3rd_dom"/>
</dbReference>
<evidence type="ECO:0000259" key="7">
    <source>
        <dbReference type="Pfam" id="PF01709"/>
    </source>
</evidence>
<evidence type="ECO:0000313" key="10">
    <source>
        <dbReference type="Proteomes" id="UP000007394"/>
    </source>
</evidence>
<feature type="domain" description="TACO1/YebC-like second and third" evidence="7">
    <location>
        <begin position="82"/>
        <end position="237"/>
    </location>
</feature>
<protein>
    <recommendedName>
        <fullName evidence="6">Probable transcriptional regulatory protein IALB_0317</fullName>
    </recommendedName>
</protein>
<keyword evidence="5 6" id="KW-0804">Transcription</keyword>
<reference evidence="9 10" key="1">
    <citation type="journal article" date="2012" name="Front. Microbiol.">
        <title>Complete genome of Ignavibacterium album, a metabolically versatile, flagellated, facultative anaerobe from the phylum Chlorobi.</title>
        <authorList>
            <person name="Liu Z."/>
            <person name="Frigaard N.-U."/>
            <person name="Vogl K."/>
            <person name="Iino T."/>
            <person name="Ohkuma M."/>
            <person name="Overmann J."/>
            <person name="Bryant D.A."/>
        </authorList>
    </citation>
    <scope>NUCLEOTIDE SEQUENCE [LARGE SCALE GENOMIC DNA]</scope>
    <source>
        <strain evidence="10">DSM 19864 / JCM 16511 / NBRC 101810 / Mat9-16</strain>
    </source>
</reference>
<evidence type="ECO:0000256" key="4">
    <source>
        <dbReference type="ARBA" id="ARBA00023125"/>
    </source>
</evidence>
<dbReference type="Gene3D" id="1.10.10.200">
    <property type="match status" value="1"/>
</dbReference>
<dbReference type="eggNOG" id="COG0217">
    <property type="taxonomic scope" value="Bacteria"/>
</dbReference>
<dbReference type="InterPro" id="IPR002876">
    <property type="entry name" value="Transcrip_reg_TACO1-like"/>
</dbReference>
<dbReference type="NCBIfam" id="NF001030">
    <property type="entry name" value="PRK00110.1"/>
    <property type="match status" value="1"/>
</dbReference>
<keyword evidence="4 6" id="KW-0238">DNA-binding</keyword>
<dbReference type="InterPro" id="IPR017856">
    <property type="entry name" value="Integrase-like_N"/>
</dbReference>
<dbReference type="PANTHER" id="PTHR12532:SF6">
    <property type="entry name" value="TRANSCRIPTIONAL REGULATORY PROTEIN YEBC-RELATED"/>
    <property type="match status" value="1"/>
</dbReference>
<dbReference type="NCBIfam" id="TIGR01033">
    <property type="entry name" value="YebC/PmpR family DNA-binding transcriptional regulator"/>
    <property type="match status" value="1"/>
</dbReference>
<comment type="similarity">
    <text evidence="1 6">Belongs to the TACO1 family.</text>
</comment>
<dbReference type="Gene3D" id="3.30.70.980">
    <property type="match status" value="2"/>
</dbReference>
<dbReference type="HAMAP" id="MF_00693">
    <property type="entry name" value="Transcrip_reg_TACO1"/>
    <property type="match status" value="1"/>
</dbReference>
<dbReference type="FunFam" id="3.30.70.980:FF:000002">
    <property type="entry name" value="Probable transcriptional regulatory protein YebC"/>
    <property type="match status" value="1"/>
</dbReference>
<dbReference type="GO" id="GO:0006355">
    <property type="term" value="P:regulation of DNA-templated transcription"/>
    <property type="evidence" value="ECO:0007669"/>
    <property type="project" value="UniProtKB-UniRule"/>
</dbReference>
<evidence type="ECO:0000256" key="3">
    <source>
        <dbReference type="ARBA" id="ARBA00023015"/>
    </source>
</evidence>